<evidence type="ECO:0000256" key="14">
    <source>
        <dbReference type="ARBA" id="ARBA00049512"/>
    </source>
</evidence>
<dbReference type="Gene3D" id="2.60.40.420">
    <property type="entry name" value="Cupredoxins - blue copper proteins"/>
    <property type="match status" value="1"/>
</dbReference>
<dbReference type="PANTHER" id="PTHR22888">
    <property type="entry name" value="CYTOCHROME C OXIDASE, SUBUNIT II"/>
    <property type="match status" value="1"/>
</dbReference>
<keyword evidence="8" id="KW-1278">Translocase</keyword>
<dbReference type="GO" id="GO:0042773">
    <property type="term" value="P:ATP synthesis coupled electron transport"/>
    <property type="evidence" value="ECO:0007669"/>
    <property type="project" value="TreeGrafter"/>
</dbReference>
<dbReference type="SUPFAM" id="SSF49503">
    <property type="entry name" value="Cupredoxins"/>
    <property type="match status" value="1"/>
</dbReference>
<evidence type="ECO:0000256" key="8">
    <source>
        <dbReference type="ARBA" id="ARBA00022967"/>
    </source>
</evidence>
<keyword evidence="11" id="KW-0186">Copper</keyword>
<evidence type="ECO:0000256" key="5">
    <source>
        <dbReference type="ARBA" id="ARBA00022448"/>
    </source>
</evidence>
<accession>A0A2D2AJS3</accession>
<comment type="cofactor">
    <cofactor evidence="1">
        <name>Cu cation</name>
        <dbReference type="ChEBI" id="CHEBI:23378"/>
    </cofactor>
</comment>
<dbReference type="GO" id="GO:0016491">
    <property type="term" value="F:oxidoreductase activity"/>
    <property type="evidence" value="ECO:0007669"/>
    <property type="project" value="UniProtKB-KW"/>
</dbReference>
<feature type="transmembrane region" description="Helical" evidence="15">
    <location>
        <begin position="21"/>
        <end position="45"/>
    </location>
</feature>
<gene>
    <name evidence="17" type="primary">cox2</name>
</gene>
<evidence type="ECO:0000256" key="7">
    <source>
        <dbReference type="ARBA" id="ARBA00022723"/>
    </source>
</evidence>
<dbReference type="GO" id="GO:0005507">
    <property type="term" value="F:copper ion binding"/>
    <property type="evidence" value="ECO:0007669"/>
    <property type="project" value="InterPro"/>
</dbReference>
<dbReference type="PANTHER" id="PTHR22888:SF9">
    <property type="entry name" value="CYTOCHROME C OXIDASE SUBUNIT 2"/>
    <property type="match status" value="1"/>
</dbReference>
<evidence type="ECO:0000256" key="1">
    <source>
        <dbReference type="ARBA" id="ARBA00001935"/>
    </source>
</evidence>
<dbReference type="InterPro" id="IPR002429">
    <property type="entry name" value="CcO_II-like_C"/>
</dbReference>
<dbReference type="EC" id="7.1.1.9" evidence="4"/>
<keyword evidence="10 15" id="KW-1133">Transmembrane helix</keyword>
<keyword evidence="6 15" id="KW-0812">Transmembrane</keyword>
<keyword evidence="7" id="KW-0479">Metal-binding</keyword>
<dbReference type="PRINTS" id="PR01166">
    <property type="entry name" value="CYCOXIDASEII"/>
</dbReference>
<dbReference type="PROSITE" id="PS50857">
    <property type="entry name" value="COX2_CUA"/>
    <property type="match status" value="1"/>
</dbReference>
<dbReference type="GO" id="GO:0016020">
    <property type="term" value="C:membrane"/>
    <property type="evidence" value="ECO:0007669"/>
    <property type="project" value="UniProtKB-SubCell"/>
</dbReference>
<dbReference type="PROSITE" id="PS00078">
    <property type="entry name" value="COX2"/>
    <property type="match status" value="1"/>
</dbReference>
<evidence type="ECO:0000259" key="16">
    <source>
        <dbReference type="PROSITE" id="PS50857"/>
    </source>
</evidence>
<evidence type="ECO:0000256" key="10">
    <source>
        <dbReference type="ARBA" id="ARBA00022989"/>
    </source>
</evidence>
<evidence type="ECO:0000256" key="2">
    <source>
        <dbReference type="ARBA" id="ARBA00004141"/>
    </source>
</evidence>
<comment type="subcellular location">
    <subcellularLocation>
        <location evidence="2">Membrane</location>
        <topology evidence="2">Multi-pass membrane protein</topology>
    </subcellularLocation>
</comment>
<evidence type="ECO:0000256" key="13">
    <source>
        <dbReference type="ARBA" id="ARBA00031389"/>
    </source>
</evidence>
<dbReference type="InterPro" id="IPR001505">
    <property type="entry name" value="Copper_CuA"/>
</dbReference>
<evidence type="ECO:0000256" key="4">
    <source>
        <dbReference type="ARBA" id="ARBA00012949"/>
    </source>
</evidence>
<evidence type="ECO:0000256" key="12">
    <source>
        <dbReference type="ARBA" id="ARBA00023136"/>
    </source>
</evidence>
<comment type="catalytic activity">
    <reaction evidence="14">
        <text>4 Fe(II)-[cytochrome c] + O2 + 8 H(+)(in) = 4 Fe(III)-[cytochrome c] + 2 H2O + 4 H(+)(out)</text>
        <dbReference type="Rhea" id="RHEA:11436"/>
        <dbReference type="Rhea" id="RHEA-COMP:10350"/>
        <dbReference type="Rhea" id="RHEA-COMP:14399"/>
        <dbReference type="ChEBI" id="CHEBI:15377"/>
        <dbReference type="ChEBI" id="CHEBI:15378"/>
        <dbReference type="ChEBI" id="CHEBI:15379"/>
        <dbReference type="ChEBI" id="CHEBI:29033"/>
        <dbReference type="ChEBI" id="CHEBI:29034"/>
        <dbReference type="EC" id="7.1.1.9"/>
    </reaction>
    <physiologicalReaction direction="left-to-right" evidence="14">
        <dbReference type="Rhea" id="RHEA:11437"/>
    </physiologicalReaction>
</comment>
<keyword evidence="9" id="KW-0249">Electron transport</keyword>
<evidence type="ECO:0000313" key="17">
    <source>
        <dbReference type="EMBL" id="ATQ37456.1"/>
    </source>
</evidence>
<reference evidence="17" key="1">
    <citation type="journal article" date="2017" name="Sci. Rep.">
        <title>Keeping it complicated: Mitochondrial genome plasticity across diplonemids.</title>
        <authorList>
            <person name="Valach M."/>
            <person name="Moreira S."/>
            <person name="Hoffmann S."/>
            <person name="Stadler P.F."/>
            <person name="Burger G."/>
        </authorList>
    </citation>
    <scope>NUCLEOTIDE SEQUENCE</scope>
</reference>
<keyword evidence="5" id="KW-0813">Transport</keyword>
<dbReference type="EMBL" id="MF436934">
    <property type="protein sequence ID" value="ATQ37456.1"/>
    <property type="molecule type" value="mRNA"/>
</dbReference>
<evidence type="ECO:0000256" key="15">
    <source>
        <dbReference type="SAM" id="Phobius"/>
    </source>
</evidence>
<comment type="similarity">
    <text evidence="3">Belongs to the cytochrome c oxidase subunit 2 family.</text>
</comment>
<organism evidence="17">
    <name type="scientific">Diplonema ambulator</name>
    <dbReference type="NCBI Taxonomy" id="182243"/>
    <lineage>
        <taxon>Eukaryota</taxon>
        <taxon>Discoba</taxon>
        <taxon>Euglenozoa</taxon>
        <taxon>Diplonemea</taxon>
        <taxon>Diplonemidae</taxon>
        <taxon>Diplonema</taxon>
    </lineage>
</organism>
<evidence type="ECO:0000256" key="9">
    <source>
        <dbReference type="ARBA" id="ARBA00022982"/>
    </source>
</evidence>
<keyword evidence="17" id="KW-0496">Mitochondrion</keyword>
<feature type="transmembrane region" description="Helical" evidence="15">
    <location>
        <begin position="51"/>
        <end position="70"/>
    </location>
</feature>
<protein>
    <recommendedName>
        <fullName evidence="4">cytochrome-c oxidase</fullName>
        <ecNumber evidence="4">7.1.1.9</ecNumber>
    </recommendedName>
    <alternativeName>
        <fullName evidence="13">Cytochrome c oxidase polypeptide II</fullName>
    </alternativeName>
</protein>
<dbReference type="GO" id="GO:0004129">
    <property type="term" value="F:cytochrome-c oxidase activity"/>
    <property type="evidence" value="ECO:0007669"/>
    <property type="project" value="UniProtKB-EC"/>
</dbReference>
<evidence type="ECO:0000256" key="6">
    <source>
        <dbReference type="ARBA" id="ARBA00022692"/>
    </source>
</evidence>
<sequence>MLVHNMGMLYSTHAMLESSNMAIVVFMMGCAMHVLTTVCRALLAINLYVELVWLLAPTSIIILLIGRVVLLQCAEEDVALHSTQLSVVANQWYWVYGLDTGTLFLYSVREQDTECGDLRLLHTTQLLLCDASLSILLYLSSSDVIHSWALPTLGMKADCIPGRANTTTVTCHHVGTMYGQCSEICGSLHGFMPLAIAWF</sequence>
<dbReference type="AlphaFoldDB" id="A0A2D2AJS3"/>
<geneLocation type="mitochondrion" evidence="17"/>
<proteinExistence type="evidence at transcript level"/>
<name>A0A2D2AJS3_9EUGL</name>
<evidence type="ECO:0000256" key="11">
    <source>
        <dbReference type="ARBA" id="ARBA00023008"/>
    </source>
</evidence>
<evidence type="ECO:0000256" key="3">
    <source>
        <dbReference type="ARBA" id="ARBA00007866"/>
    </source>
</evidence>
<dbReference type="InterPro" id="IPR008972">
    <property type="entry name" value="Cupredoxin"/>
</dbReference>
<dbReference type="InterPro" id="IPR036257">
    <property type="entry name" value="Cyt_c_oxidase_su2_TM_sf"/>
</dbReference>
<dbReference type="Gene3D" id="1.10.287.90">
    <property type="match status" value="1"/>
</dbReference>
<dbReference type="InterPro" id="IPR045187">
    <property type="entry name" value="CcO_II"/>
</dbReference>
<feature type="domain" description="Cytochrome oxidase subunit II copper A binding" evidence="16">
    <location>
        <begin position="80"/>
        <end position="199"/>
    </location>
</feature>
<keyword evidence="17" id="KW-0560">Oxidoreductase</keyword>
<keyword evidence="12 15" id="KW-0472">Membrane</keyword>
<dbReference type="Pfam" id="PF00116">
    <property type="entry name" value="COX2"/>
    <property type="match status" value="1"/>
</dbReference>